<evidence type="ECO:0000313" key="8">
    <source>
        <dbReference type="EMBL" id="NGO69716.1"/>
    </source>
</evidence>
<evidence type="ECO:0000259" key="7">
    <source>
        <dbReference type="Pfam" id="PF00892"/>
    </source>
</evidence>
<feature type="transmembrane region" description="Helical" evidence="6">
    <location>
        <begin position="233"/>
        <end position="251"/>
    </location>
</feature>
<evidence type="ECO:0000256" key="2">
    <source>
        <dbReference type="ARBA" id="ARBA00007362"/>
    </source>
</evidence>
<protein>
    <submittedName>
        <fullName evidence="8">EamA family transporter</fullName>
    </submittedName>
</protein>
<feature type="transmembrane region" description="Helical" evidence="6">
    <location>
        <begin position="105"/>
        <end position="123"/>
    </location>
</feature>
<dbReference type="EMBL" id="JAAKZZ010000136">
    <property type="protein sequence ID" value="NGO69716.1"/>
    <property type="molecule type" value="Genomic_DNA"/>
</dbReference>
<dbReference type="Proteomes" id="UP000477722">
    <property type="component" value="Unassembled WGS sequence"/>
</dbReference>
<keyword evidence="4 6" id="KW-1133">Transmembrane helix</keyword>
<dbReference type="Pfam" id="PF00892">
    <property type="entry name" value="EamA"/>
    <property type="match status" value="2"/>
</dbReference>
<keyword evidence="5 6" id="KW-0472">Membrane</keyword>
<evidence type="ECO:0000256" key="6">
    <source>
        <dbReference type="SAM" id="Phobius"/>
    </source>
</evidence>
<dbReference type="InterPro" id="IPR050638">
    <property type="entry name" value="AA-Vitamin_Transporters"/>
</dbReference>
<reference evidence="8 9" key="1">
    <citation type="submission" date="2020-02" db="EMBL/GenBank/DDBJ databases">
        <title>Whole-genome analyses of novel actinobacteria.</title>
        <authorList>
            <person name="Sahin N."/>
            <person name="Tatar D."/>
        </authorList>
    </citation>
    <scope>NUCLEOTIDE SEQUENCE [LARGE SCALE GENOMIC DNA]</scope>
    <source>
        <strain evidence="8 9">SB3404</strain>
    </source>
</reference>
<accession>A0A6G4WWQ2</accession>
<dbReference type="PANTHER" id="PTHR32322">
    <property type="entry name" value="INNER MEMBRANE TRANSPORTER"/>
    <property type="match status" value="1"/>
</dbReference>
<comment type="subcellular location">
    <subcellularLocation>
        <location evidence="1">Membrane</location>
        <topology evidence="1">Multi-pass membrane protein</topology>
    </subcellularLocation>
</comment>
<evidence type="ECO:0000256" key="5">
    <source>
        <dbReference type="ARBA" id="ARBA00023136"/>
    </source>
</evidence>
<feature type="transmembrane region" description="Helical" evidence="6">
    <location>
        <begin position="288"/>
        <end position="306"/>
    </location>
</feature>
<keyword evidence="9" id="KW-1185">Reference proteome</keyword>
<proteinExistence type="inferred from homology"/>
<dbReference type="PANTHER" id="PTHR32322:SF2">
    <property type="entry name" value="EAMA DOMAIN-CONTAINING PROTEIN"/>
    <property type="match status" value="1"/>
</dbReference>
<feature type="transmembrane region" description="Helical" evidence="6">
    <location>
        <begin position="205"/>
        <end position="227"/>
    </location>
</feature>
<organism evidence="8 9">
    <name type="scientific">Streptomyces boncukensis</name>
    <dbReference type="NCBI Taxonomy" id="2711219"/>
    <lineage>
        <taxon>Bacteria</taxon>
        <taxon>Bacillati</taxon>
        <taxon>Actinomycetota</taxon>
        <taxon>Actinomycetes</taxon>
        <taxon>Kitasatosporales</taxon>
        <taxon>Streptomycetaceae</taxon>
        <taxon>Streptomyces</taxon>
    </lineage>
</organism>
<comment type="similarity">
    <text evidence="2">Belongs to the EamA transporter family.</text>
</comment>
<comment type="caution">
    <text evidence="8">The sequence shown here is derived from an EMBL/GenBank/DDBJ whole genome shotgun (WGS) entry which is preliminary data.</text>
</comment>
<gene>
    <name evidence="8" type="ORF">G5C65_15405</name>
</gene>
<dbReference type="Gene3D" id="1.10.3730.20">
    <property type="match status" value="1"/>
</dbReference>
<evidence type="ECO:0000256" key="1">
    <source>
        <dbReference type="ARBA" id="ARBA00004141"/>
    </source>
</evidence>
<feature type="transmembrane region" description="Helical" evidence="6">
    <location>
        <begin position="43"/>
        <end position="62"/>
    </location>
</feature>
<feature type="transmembrane region" description="Helical" evidence="6">
    <location>
        <begin position="12"/>
        <end position="31"/>
    </location>
</feature>
<feature type="domain" description="EamA" evidence="7">
    <location>
        <begin position="170"/>
        <end position="305"/>
    </location>
</feature>
<evidence type="ECO:0000256" key="4">
    <source>
        <dbReference type="ARBA" id="ARBA00022989"/>
    </source>
</evidence>
<sequence>MSSEISAPSLGAARAAAGPLFVLAAAVLWGTTGTAADFAPAGVSPLAVGAATIGIGGLLTLLLGGRPALAVPRGGPGTLPRLLLGGLAVAVYPLAFYSAMARAGVAVGTVVTIGSAPVFAALLERGLDGTRLTRRWAAATVCAALGCAALVLTGGEAEATGTGTAPDPAAGIALGLLAGAGYAGYAYCGSGLIRRGHRARAAMGALFGLGSLLLLPVLAVTGGPLLLSGARGLAVAGYLAAVPMCLAYVLFGAGLARTSPSAATTLSLLESVVAALLGVAVVGERLDARAWGGLALVLAGLLLVTLPARSAARGRADP</sequence>
<evidence type="ECO:0000313" key="9">
    <source>
        <dbReference type="Proteomes" id="UP000477722"/>
    </source>
</evidence>
<keyword evidence="3 6" id="KW-0812">Transmembrane</keyword>
<dbReference type="GO" id="GO:0016020">
    <property type="term" value="C:membrane"/>
    <property type="evidence" value="ECO:0007669"/>
    <property type="project" value="UniProtKB-SubCell"/>
</dbReference>
<dbReference type="InterPro" id="IPR037185">
    <property type="entry name" value="EmrE-like"/>
</dbReference>
<name>A0A6G4WWQ2_9ACTN</name>
<feature type="transmembrane region" description="Helical" evidence="6">
    <location>
        <begin position="172"/>
        <end position="193"/>
    </location>
</feature>
<dbReference type="SUPFAM" id="SSF103481">
    <property type="entry name" value="Multidrug resistance efflux transporter EmrE"/>
    <property type="match status" value="2"/>
</dbReference>
<feature type="transmembrane region" description="Helical" evidence="6">
    <location>
        <begin position="263"/>
        <end position="282"/>
    </location>
</feature>
<dbReference type="InterPro" id="IPR000620">
    <property type="entry name" value="EamA_dom"/>
</dbReference>
<feature type="domain" description="EamA" evidence="7">
    <location>
        <begin position="18"/>
        <end position="151"/>
    </location>
</feature>
<feature type="transmembrane region" description="Helical" evidence="6">
    <location>
        <begin position="135"/>
        <end position="152"/>
    </location>
</feature>
<evidence type="ECO:0000256" key="3">
    <source>
        <dbReference type="ARBA" id="ARBA00022692"/>
    </source>
</evidence>
<feature type="transmembrane region" description="Helical" evidence="6">
    <location>
        <begin position="82"/>
        <end position="99"/>
    </location>
</feature>
<dbReference type="AlphaFoldDB" id="A0A6G4WWQ2"/>